<dbReference type="PROSITE" id="PS51257">
    <property type="entry name" value="PROKAR_LIPOPROTEIN"/>
    <property type="match status" value="1"/>
</dbReference>
<dbReference type="Proteomes" id="UP000535890">
    <property type="component" value="Unassembled WGS sequence"/>
</dbReference>
<evidence type="ECO:0000313" key="2">
    <source>
        <dbReference type="EMBL" id="NYD34621.1"/>
    </source>
</evidence>
<feature type="chain" id="PRO_5039674641" evidence="1">
    <location>
        <begin position="28"/>
        <end position="230"/>
    </location>
</feature>
<dbReference type="AlphaFoldDB" id="A0A7Y9DSA2"/>
<comment type="caution">
    <text evidence="2">The sequence shown here is derived from an EMBL/GenBank/DDBJ whole genome shotgun (WGS) entry which is preliminary data.</text>
</comment>
<evidence type="ECO:0000256" key="1">
    <source>
        <dbReference type="SAM" id="SignalP"/>
    </source>
</evidence>
<keyword evidence="1" id="KW-0732">Signal</keyword>
<feature type="signal peptide" evidence="1">
    <location>
        <begin position="1"/>
        <end position="27"/>
    </location>
</feature>
<protein>
    <submittedName>
        <fullName evidence="2">Uncharacterized protein</fullName>
    </submittedName>
</protein>
<dbReference type="RefSeq" id="WP_179792553.1">
    <property type="nucleotide sequence ID" value="NZ_BAABHP010000018.1"/>
</dbReference>
<dbReference type="InterPro" id="IPR006311">
    <property type="entry name" value="TAT_signal"/>
</dbReference>
<accession>A0A7Y9DSA2</accession>
<keyword evidence="3" id="KW-1185">Reference proteome</keyword>
<organism evidence="2 3">
    <name type="scientific">Actinomycetospora corticicola</name>
    <dbReference type="NCBI Taxonomy" id="663602"/>
    <lineage>
        <taxon>Bacteria</taxon>
        <taxon>Bacillati</taxon>
        <taxon>Actinomycetota</taxon>
        <taxon>Actinomycetes</taxon>
        <taxon>Pseudonocardiales</taxon>
        <taxon>Pseudonocardiaceae</taxon>
        <taxon>Actinomycetospora</taxon>
    </lineage>
</organism>
<dbReference type="PROSITE" id="PS51318">
    <property type="entry name" value="TAT"/>
    <property type="match status" value="1"/>
</dbReference>
<proteinExistence type="predicted"/>
<sequence length="230" mass="23644">MSRRSALALGLAGGAALLGACSSSGQAAAPSALPVVPNRVSTVWSNHADGPLPAVGDEGVPFTVVLTGAPERPSVQGGALVGNMPRKPGAIYLGQRLDSPLHRLGARFGFGAGDAGGALALVAFTTDQPPRANLHLSLTSDRWILGVIDDGSVDEVARDFYSAPLPLDGTPVQGEVRLAGTTAFLALPDGSVRRVDDPRFGAVAGSIATWEFFKLTPDSSDVRMYATWAG</sequence>
<name>A0A7Y9DSA2_9PSEU</name>
<gene>
    <name evidence="2" type="ORF">BJ983_000723</name>
</gene>
<dbReference type="EMBL" id="JACCBN010000001">
    <property type="protein sequence ID" value="NYD34621.1"/>
    <property type="molecule type" value="Genomic_DNA"/>
</dbReference>
<evidence type="ECO:0000313" key="3">
    <source>
        <dbReference type="Proteomes" id="UP000535890"/>
    </source>
</evidence>
<reference evidence="2 3" key="1">
    <citation type="submission" date="2020-07" db="EMBL/GenBank/DDBJ databases">
        <title>Sequencing the genomes of 1000 actinobacteria strains.</title>
        <authorList>
            <person name="Klenk H.-P."/>
        </authorList>
    </citation>
    <scope>NUCLEOTIDE SEQUENCE [LARGE SCALE GENOMIC DNA]</scope>
    <source>
        <strain evidence="2 3">DSM 45772</strain>
    </source>
</reference>